<accession>A0A1F8CUP4</accession>
<comment type="function">
    <text evidence="7">GTP hydrolase that promotes the GTP-dependent binding of aminoacyl-tRNA to the A-site of ribosomes during protein biosynthesis.</text>
</comment>
<dbReference type="InterPro" id="IPR000795">
    <property type="entry name" value="T_Tr_GTP-bd_dom"/>
</dbReference>
<dbReference type="PROSITE" id="PS51722">
    <property type="entry name" value="G_TR_2"/>
    <property type="match status" value="1"/>
</dbReference>
<dbReference type="GO" id="GO:0003924">
    <property type="term" value="F:GTPase activity"/>
    <property type="evidence" value="ECO:0007669"/>
    <property type="project" value="UniProtKB-UniRule"/>
</dbReference>
<comment type="caution">
    <text evidence="9">The sequence shown here is derived from an EMBL/GenBank/DDBJ whole genome shotgun (WGS) entry which is preliminary data.</text>
</comment>
<comment type="subunit">
    <text evidence="7">Monomer.</text>
</comment>
<evidence type="ECO:0000256" key="2">
    <source>
        <dbReference type="ARBA" id="ARBA00022741"/>
    </source>
</evidence>
<name>A0A1F8CUP4_9BACT</name>
<dbReference type="PANTHER" id="PTHR43721">
    <property type="entry name" value="ELONGATION FACTOR TU-RELATED"/>
    <property type="match status" value="1"/>
</dbReference>
<dbReference type="STRING" id="1802538.A2382_05120"/>
<dbReference type="Gene3D" id="3.40.50.300">
    <property type="entry name" value="P-loop containing nucleotide triphosphate hydrolases"/>
    <property type="match status" value="1"/>
</dbReference>
<dbReference type="SUPFAM" id="SSF50447">
    <property type="entry name" value="Translation proteins"/>
    <property type="match status" value="1"/>
</dbReference>
<dbReference type="GO" id="GO:0005829">
    <property type="term" value="C:cytosol"/>
    <property type="evidence" value="ECO:0007669"/>
    <property type="project" value="TreeGrafter"/>
</dbReference>
<dbReference type="InterPro" id="IPR031157">
    <property type="entry name" value="G_TR_CS"/>
</dbReference>
<evidence type="ECO:0000256" key="6">
    <source>
        <dbReference type="ARBA" id="ARBA00029554"/>
    </source>
</evidence>
<sequence length="399" mass="43849">MAADTKAKFERSKPHVNIGTIGHVDHGKTTLTSAISTVLSKQPGNKSKAYKFDEIDNAPEEKERGVTINITHVEYETEKRHYAHIDAPGHADYIKNMITGAAQMDGAILVVSAADGKMPQTTEHVILARQVNVPALVVFLNKVDTVDDPEIVDLVEQEIRELLTKYEFPGDKVPVIRGSALKALEGDPEAEKQIMELMKACDEYIPDPQRDTEKPFLMPVEDVFSIKGRGTVVTGRVERGKLKVNEEIEIVGLKTTKKTVVTGLEMFRKTLDETQAGDNVGVLLRGVEKDDIERGQLLAKPGSITPHTEFEAEVYILSKEEGGRHTPFFTGYKPQFFIKTADITGDVSLPEGIEMVMPGDNAKMKVKLIVPVAMEEGMRFAIREGGKTVGAGVITKISA</sequence>
<dbReference type="FunFam" id="2.40.30.10:FF:000001">
    <property type="entry name" value="Elongation factor Tu"/>
    <property type="match status" value="1"/>
</dbReference>
<feature type="domain" description="Tr-type G" evidence="8">
    <location>
        <begin position="13"/>
        <end position="209"/>
    </location>
</feature>
<evidence type="ECO:0000313" key="9">
    <source>
        <dbReference type="EMBL" id="OGM80034.1"/>
    </source>
</evidence>
<dbReference type="CDD" id="cd03707">
    <property type="entry name" value="EFTU_III"/>
    <property type="match status" value="1"/>
</dbReference>
<dbReference type="InterPro" id="IPR004541">
    <property type="entry name" value="Transl_elong_EFTu/EF1A_bac/org"/>
</dbReference>
<dbReference type="NCBIfam" id="TIGR00231">
    <property type="entry name" value="small_GTP"/>
    <property type="match status" value="1"/>
</dbReference>
<comment type="subcellular location">
    <subcellularLocation>
        <location evidence="7">Cytoplasm</location>
    </subcellularLocation>
</comment>
<dbReference type="InterPro" id="IPR009001">
    <property type="entry name" value="Transl_elong_EF1A/Init_IF2_C"/>
</dbReference>
<reference evidence="9 10" key="1">
    <citation type="journal article" date="2016" name="Nat. Commun.">
        <title>Thousands of microbial genomes shed light on interconnected biogeochemical processes in an aquifer system.</title>
        <authorList>
            <person name="Anantharaman K."/>
            <person name="Brown C.T."/>
            <person name="Hug L.A."/>
            <person name="Sharon I."/>
            <person name="Castelle C.J."/>
            <person name="Probst A.J."/>
            <person name="Thomas B.C."/>
            <person name="Singh A."/>
            <person name="Wilkins M.J."/>
            <person name="Karaoz U."/>
            <person name="Brodie E.L."/>
            <person name="Williams K.H."/>
            <person name="Hubbard S.S."/>
            <person name="Banfield J.F."/>
        </authorList>
    </citation>
    <scope>NUCLEOTIDE SEQUENCE [LARGE SCALE GENOMIC DNA]</scope>
</reference>
<keyword evidence="7" id="KW-0963">Cytoplasm</keyword>
<dbReference type="FunFam" id="3.40.50.300:FF:000003">
    <property type="entry name" value="Elongation factor Tu"/>
    <property type="match status" value="1"/>
</dbReference>
<dbReference type="SUPFAM" id="SSF50465">
    <property type="entry name" value="EF-Tu/eEF-1alpha/eIF2-gamma C-terminal domain"/>
    <property type="match status" value="1"/>
</dbReference>
<keyword evidence="4 7" id="KW-0648">Protein biosynthesis</keyword>
<dbReference type="InterPro" id="IPR033720">
    <property type="entry name" value="EFTU_2"/>
</dbReference>
<dbReference type="NCBIfam" id="NF009373">
    <property type="entry name" value="PRK12736.1"/>
    <property type="match status" value="1"/>
</dbReference>
<dbReference type="InterPro" id="IPR009000">
    <property type="entry name" value="Transl_B-barrel_sf"/>
</dbReference>
<dbReference type="Pfam" id="PF00009">
    <property type="entry name" value="GTP_EFTU"/>
    <property type="match status" value="1"/>
</dbReference>
<dbReference type="EC" id="3.6.5.3" evidence="7"/>
<keyword evidence="7" id="KW-0460">Magnesium</keyword>
<feature type="binding site" evidence="7">
    <location>
        <begin position="86"/>
        <end position="90"/>
    </location>
    <ligand>
        <name>GTP</name>
        <dbReference type="ChEBI" id="CHEBI:37565"/>
    </ligand>
</feature>
<dbReference type="AlphaFoldDB" id="A0A1F8CUP4"/>
<dbReference type="HAMAP" id="MF_00118_B">
    <property type="entry name" value="EF_Tu_B"/>
    <property type="match status" value="1"/>
</dbReference>
<dbReference type="InterPro" id="IPR041709">
    <property type="entry name" value="EF-Tu_GTP-bd"/>
</dbReference>
<evidence type="ECO:0000259" key="8">
    <source>
        <dbReference type="PROSITE" id="PS51722"/>
    </source>
</evidence>
<feature type="binding site" evidence="7">
    <location>
        <begin position="22"/>
        <end position="29"/>
    </location>
    <ligand>
        <name>GTP</name>
        <dbReference type="ChEBI" id="CHEBI:37565"/>
    </ligand>
</feature>
<protein>
    <recommendedName>
        <fullName evidence="6 7">Elongation factor Tu</fullName>
        <shortName evidence="7">EF-Tu</shortName>
        <ecNumber evidence="7">3.6.5.3</ecNumber>
    </recommendedName>
</protein>
<dbReference type="InterPro" id="IPR005225">
    <property type="entry name" value="Small_GTP-bd"/>
</dbReference>
<evidence type="ECO:0000256" key="5">
    <source>
        <dbReference type="ARBA" id="ARBA00023134"/>
    </source>
</evidence>
<keyword evidence="5 7" id="KW-0342">GTP-binding</keyword>
<keyword evidence="3 7" id="KW-0251">Elongation factor</keyword>
<dbReference type="NCBIfam" id="TIGR00485">
    <property type="entry name" value="EF-Tu"/>
    <property type="match status" value="1"/>
</dbReference>
<dbReference type="InterPro" id="IPR027417">
    <property type="entry name" value="P-loop_NTPase"/>
</dbReference>
<keyword evidence="2 7" id="KW-0547">Nucleotide-binding</keyword>
<dbReference type="InterPro" id="IPR004160">
    <property type="entry name" value="Transl_elong_EFTu/EF1A_C"/>
</dbReference>
<comment type="similarity">
    <text evidence="1 7">Belongs to the TRAFAC class translation factor GTPase superfamily. Classic translation factor GTPase family. EF-Tu/EF-1A subfamily.</text>
</comment>
<dbReference type="GO" id="GO:0003746">
    <property type="term" value="F:translation elongation factor activity"/>
    <property type="evidence" value="ECO:0007669"/>
    <property type="project" value="UniProtKB-UniRule"/>
</dbReference>
<dbReference type="CDD" id="cd03697">
    <property type="entry name" value="EFTU_II"/>
    <property type="match status" value="1"/>
</dbReference>
<dbReference type="GO" id="GO:0005525">
    <property type="term" value="F:GTP binding"/>
    <property type="evidence" value="ECO:0007669"/>
    <property type="project" value="UniProtKB-UniRule"/>
</dbReference>
<dbReference type="PROSITE" id="PS00301">
    <property type="entry name" value="G_TR_1"/>
    <property type="match status" value="1"/>
</dbReference>
<proteinExistence type="inferred from homology"/>
<keyword evidence="7" id="KW-0479">Metal-binding</keyword>
<evidence type="ECO:0000313" key="10">
    <source>
        <dbReference type="Proteomes" id="UP000178999"/>
    </source>
</evidence>
<dbReference type="Proteomes" id="UP000178999">
    <property type="component" value="Unassembled WGS sequence"/>
</dbReference>
<dbReference type="PRINTS" id="PR00315">
    <property type="entry name" value="ELONGATNFCT"/>
</dbReference>
<comment type="catalytic activity">
    <reaction evidence="7">
        <text>GTP + H2O = GDP + phosphate + H(+)</text>
        <dbReference type="Rhea" id="RHEA:19669"/>
        <dbReference type="ChEBI" id="CHEBI:15377"/>
        <dbReference type="ChEBI" id="CHEBI:15378"/>
        <dbReference type="ChEBI" id="CHEBI:37565"/>
        <dbReference type="ChEBI" id="CHEBI:43474"/>
        <dbReference type="ChEBI" id="CHEBI:58189"/>
        <dbReference type="EC" id="3.6.5.3"/>
    </reaction>
</comment>
<dbReference type="Gene3D" id="2.40.30.10">
    <property type="entry name" value="Translation factors"/>
    <property type="match status" value="2"/>
</dbReference>
<dbReference type="GO" id="GO:0000287">
    <property type="term" value="F:magnesium ion binding"/>
    <property type="evidence" value="ECO:0007669"/>
    <property type="project" value="UniProtKB-UniRule"/>
</dbReference>
<evidence type="ECO:0000256" key="1">
    <source>
        <dbReference type="ARBA" id="ARBA00007249"/>
    </source>
</evidence>
<feature type="binding site" evidence="7">
    <location>
        <begin position="141"/>
        <end position="144"/>
    </location>
    <ligand>
        <name>GTP</name>
        <dbReference type="ChEBI" id="CHEBI:37565"/>
    </ligand>
</feature>
<gene>
    <name evidence="7" type="primary">tuf</name>
    <name evidence="9" type="ORF">A2382_05120</name>
</gene>
<dbReference type="NCBIfam" id="NF009372">
    <property type="entry name" value="PRK12735.1"/>
    <property type="match status" value="1"/>
</dbReference>
<dbReference type="SUPFAM" id="SSF52540">
    <property type="entry name" value="P-loop containing nucleoside triphosphate hydrolases"/>
    <property type="match status" value="1"/>
</dbReference>
<dbReference type="NCBIfam" id="NF000766">
    <property type="entry name" value="PRK00049.1"/>
    <property type="match status" value="1"/>
</dbReference>
<dbReference type="Pfam" id="PF03143">
    <property type="entry name" value="GTP_EFTU_D3"/>
    <property type="match status" value="1"/>
</dbReference>
<dbReference type="InterPro" id="IPR004161">
    <property type="entry name" value="EFTu-like_2"/>
</dbReference>
<dbReference type="PANTHER" id="PTHR43721:SF22">
    <property type="entry name" value="ELONGATION FACTOR TU, MITOCHONDRIAL"/>
    <property type="match status" value="1"/>
</dbReference>
<dbReference type="CDD" id="cd01884">
    <property type="entry name" value="EF_Tu"/>
    <property type="match status" value="1"/>
</dbReference>
<evidence type="ECO:0000256" key="4">
    <source>
        <dbReference type="ARBA" id="ARBA00022917"/>
    </source>
</evidence>
<keyword evidence="7" id="KW-0378">Hydrolase</keyword>
<feature type="binding site" evidence="7">
    <location>
        <position position="29"/>
    </location>
    <ligand>
        <name>Mg(2+)</name>
        <dbReference type="ChEBI" id="CHEBI:18420"/>
    </ligand>
</feature>
<dbReference type="EMBL" id="MGHY01000005">
    <property type="protein sequence ID" value="OGM80034.1"/>
    <property type="molecule type" value="Genomic_DNA"/>
</dbReference>
<evidence type="ECO:0000256" key="3">
    <source>
        <dbReference type="ARBA" id="ARBA00022768"/>
    </source>
</evidence>
<organism evidence="9 10">
    <name type="scientific">Candidatus Woesebacteria bacterium RIFOXYB1_FULL_38_16</name>
    <dbReference type="NCBI Taxonomy" id="1802538"/>
    <lineage>
        <taxon>Bacteria</taxon>
        <taxon>Candidatus Woeseibacteriota</taxon>
    </lineage>
</organism>
<dbReference type="InterPro" id="IPR050055">
    <property type="entry name" value="EF-Tu_GTPase"/>
</dbReference>
<dbReference type="Pfam" id="PF03144">
    <property type="entry name" value="GTP_EFTU_D2"/>
    <property type="match status" value="1"/>
</dbReference>
<evidence type="ECO:0000256" key="7">
    <source>
        <dbReference type="HAMAP-Rule" id="MF_00118"/>
    </source>
</evidence>